<feature type="coiled-coil region" evidence="1">
    <location>
        <begin position="208"/>
        <end position="235"/>
    </location>
</feature>
<name>A0A8K1CMC6_PYTOL</name>
<feature type="region of interest" description="Disordered" evidence="2">
    <location>
        <begin position="252"/>
        <end position="291"/>
    </location>
</feature>
<evidence type="ECO:0000313" key="6">
    <source>
        <dbReference type="Proteomes" id="UP000794436"/>
    </source>
</evidence>
<dbReference type="Gene3D" id="2.60.120.650">
    <property type="entry name" value="Cupin"/>
    <property type="match status" value="1"/>
</dbReference>
<dbReference type="GO" id="GO:0005737">
    <property type="term" value="C:cytoplasm"/>
    <property type="evidence" value="ECO:0007669"/>
    <property type="project" value="TreeGrafter"/>
</dbReference>
<dbReference type="SUPFAM" id="SSF51197">
    <property type="entry name" value="Clavaminate synthase-like"/>
    <property type="match status" value="1"/>
</dbReference>
<feature type="chain" id="PRO_5035452650" description="JmjC domain-containing protein" evidence="3">
    <location>
        <begin position="26"/>
        <end position="627"/>
    </location>
</feature>
<dbReference type="Proteomes" id="UP000794436">
    <property type="component" value="Unassembled WGS sequence"/>
</dbReference>
<reference evidence="5" key="1">
    <citation type="submission" date="2019-03" db="EMBL/GenBank/DDBJ databases">
        <title>Long read genome sequence of the mycoparasitic Pythium oligandrum ATCC 38472 isolated from sugarbeet rhizosphere.</title>
        <authorList>
            <person name="Gaulin E."/>
        </authorList>
    </citation>
    <scope>NUCLEOTIDE SEQUENCE</scope>
    <source>
        <strain evidence="5">ATCC 38472_TT</strain>
    </source>
</reference>
<dbReference type="GO" id="GO:0106140">
    <property type="term" value="F:P-TEFb complex binding"/>
    <property type="evidence" value="ECO:0007669"/>
    <property type="project" value="TreeGrafter"/>
</dbReference>
<feature type="signal peptide" evidence="3">
    <location>
        <begin position="1"/>
        <end position="25"/>
    </location>
</feature>
<evidence type="ECO:0000259" key="4">
    <source>
        <dbReference type="PROSITE" id="PS51184"/>
    </source>
</evidence>
<dbReference type="SMART" id="SM00558">
    <property type="entry name" value="JmjC"/>
    <property type="match status" value="1"/>
</dbReference>
<dbReference type="InterPro" id="IPR003347">
    <property type="entry name" value="JmjC_dom"/>
</dbReference>
<feature type="domain" description="JmjC" evidence="4">
    <location>
        <begin position="411"/>
        <end position="587"/>
    </location>
</feature>
<keyword evidence="1" id="KW-0175">Coiled coil</keyword>
<keyword evidence="3" id="KW-0732">Signal</keyword>
<evidence type="ECO:0000313" key="5">
    <source>
        <dbReference type="EMBL" id="TMW65553.1"/>
    </source>
</evidence>
<sequence length="627" mass="70666">MSMRSFVYDMFGVLLLLGSYGAATSTVIVSGAITPSPSVHDVNAWAFETFLDVRDPNGEISRVEFRQHCCDSLQDVTSAFCHEFRIPPQDCGRLGEFLLIEGPKNRTECQCQPQMKAKKLGTLSVNIFRADVDRTESIRLSVHTGDLEMLETRVESICTRFHLSPEACDDIQGFIEKKVLELEITEAKASLNLLASAVRGNEVVVTAMATMQSAIAHLERVNAELRRQLIQKANAHSRLYWQSIEKKHKMERDLRRCTRTQSTNTSLPRQSPGRTVRLSLSSSPDGSGKPQVKVARSFLPYTMRIPRVHIANFSYAQYLEAARHSEPIILQGFSTTQGRPGLPSWSLEHIRNVCGNFTVPLKKVPSSTDRKKTNEVVGRVWAGIEQVTEAPLHEFLRDFTSPESLAGWPSSYADLYLHDVSIPSFCPELLENFVVPRFFASDKLQLLAKSTQKDYWPSLFIGGEATASAMHADWAKTAAWMGLLAGRKHWLIAKPSAKAALYERIPTASAPAEGRFRADLLGKHSDMEKLWRDDEVYEDVLEAGEVLFIPADCPHQVKNLEKTIAVAANFVDDANLPAFTEYLEHWRDFTVQERYRVNGEMLKTLQASSPVEEPRDLSFYEFKTQWH</sequence>
<dbReference type="PANTHER" id="PTHR12480">
    <property type="entry name" value="ARGININE DEMETHYLASE AND LYSYL-HYDROXYLASE JMJD"/>
    <property type="match status" value="1"/>
</dbReference>
<feature type="compositionally biased region" description="Polar residues" evidence="2">
    <location>
        <begin position="259"/>
        <end position="285"/>
    </location>
</feature>
<accession>A0A8K1CMC6</accession>
<dbReference type="PANTHER" id="PTHR12480:SF22">
    <property type="entry name" value="JMJC DOMAIN-CONTAINING PROTEIN"/>
    <property type="match status" value="1"/>
</dbReference>
<gene>
    <name evidence="5" type="ORF">Poli38472_008195</name>
</gene>
<dbReference type="GO" id="GO:0005634">
    <property type="term" value="C:nucleus"/>
    <property type="evidence" value="ECO:0007669"/>
    <property type="project" value="TreeGrafter"/>
</dbReference>
<dbReference type="GO" id="GO:0033749">
    <property type="term" value="F:histone H4R3 demethylase activity"/>
    <property type="evidence" value="ECO:0007669"/>
    <property type="project" value="TreeGrafter"/>
</dbReference>
<dbReference type="InterPro" id="IPR050910">
    <property type="entry name" value="JMJD6_ArgDemeth/LysHydrox"/>
</dbReference>
<evidence type="ECO:0000256" key="3">
    <source>
        <dbReference type="SAM" id="SignalP"/>
    </source>
</evidence>
<dbReference type="AlphaFoldDB" id="A0A8K1CMC6"/>
<keyword evidence="6" id="KW-1185">Reference proteome</keyword>
<comment type="caution">
    <text evidence="5">The sequence shown here is derived from an EMBL/GenBank/DDBJ whole genome shotgun (WGS) entry which is preliminary data.</text>
</comment>
<protein>
    <recommendedName>
        <fullName evidence="4">JmjC domain-containing protein</fullName>
    </recommendedName>
</protein>
<dbReference type="Pfam" id="PF13621">
    <property type="entry name" value="Cupin_8"/>
    <property type="match status" value="1"/>
</dbReference>
<proteinExistence type="predicted"/>
<dbReference type="PROSITE" id="PS51184">
    <property type="entry name" value="JMJC"/>
    <property type="match status" value="1"/>
</dbReference>
<organism evidence="5 6">
    <name type="scientific">Pythium oligandrum</name>
    <name type="common">Mycoparasitic fungus</name>
    <dbReference type="NCBI Taxonomy" id="41045"/>
    <lineage>
        <taxon>Eukaryota</taxon>
        <taxon>Sar</taxon>
        <taxon>Stramenopiles</taxon>
        <taxon>Oomycota</taxon>
        <taxon>Peronosporomycetes</taxon>
        <taxon>Pythiales</taxon>
        <taxon>Pythiaceae</taxon>
        <taxon>Pythium</taxon>
    </lineage>
</organism>
<evidence type="ECO:0000256" key="2">
    <source>
        <dbReference type="SAM" id="MobiDB-lite"/>
    </source>
</evidence>
<dbReference type="InterPro" id="IPR041667">
    <property type="entry name" value="Cupin_8"/>
</dbReference>
<dbReference type="EMBL" id="SPLM01000037">
    <property type="protein sequence ID" value="TMW65553.1"/>
    <property type="molecule type" value="Genomic_DNA"/>
</dbReference>
<evidence type="ECO:0000256" key="1">
    <source>
        <dbReference type="SAM" id="Coils"/>
    </source>
</evidence>
<dbReference type="OrthoDB" id="70760at2759"/>